<protein>
    <submittedName>
        <fullName evidence="1">Uncharacterized protein</fullName>
    </submittedName>
</protein>
<accession>A0ACC0ZDB7</accession>
<name>A0ACC0ZDB7_9ROSI</name>
<proteinExistence type="predicted"/>
<dbReference type="EMBL" id="CM047737">
    <property type="protein sequence ID" value="KAJ0049576.1"/>
    <property type="molecule type" value="Genomic_DNA"/>
</dbReference>
<organism evidence="1 2">
    <name type="scientific">Pistacia integerrima</name>
    <dbReference type="NCBI Taxonomy" id="434235"/>
    <lineage>
        <taxon>Eukaryota</taxon>
        <taxon>Viridiplantae</taxon>
        <taxon>Streptophyta</taxon>
        <taxon>Embryophyta</taxon>
        <taxon>Tracheophyta</taxon>
        <taxon>Spermatophyta</taxon>
        <taxon>Magnoliopsida</taxon>
        <taxon>eudicotyledons</taxon>
        <taxon>Gunneridae</taxon>
        <taxon>Pentapetalae</taxon>
        <taxon>rosids</taxon>
        <taxon>malvids</taxon>
        <taxon>Sapindales</taxon>
        <taxon>Anacardiaceae</taxon>
        <taxon>Pistacia</taxon>
    </lineage>
</organism>
<evidence type="ECO:0000313" key="2">
    <source>
        <dbReference type="Proteomes" id="UP001163603"/>
    </source>
</evidence>
<sequence>MYCQLYRQFILLLHSVIIAIFCNLIVFPASFCHDDDRFVACSQSYSCGSTIQNIGYPFWGNTRHRYCRKKGFELKCHHNQYSLIETGPQKFRVLKINSPERIITIARDDLWDDFCPGIFTETNLGHALFHIAPNNVRYFLRLFYDCNGKISLLQNSSSFRCKVEGRERIAFYFSGQLLGENFRTSPVFVIIISESPFRGVQWIIFGLGSSERL</sequence>
<gene>
    <name evidence="1" type="ORF">Pint_16520</name>
</gene>
<comment type="caution">
    <text evidence="1">The sequence shown here is derived from an EMBL/GenBank/DDBJ whole genome shotgun (WGS) entry which is preliminary data.</text>
</comment>
<keyword evidence="2" id="KW-1185">Reference proteome</keyword>
<evidence type="ECO:0000313" key="1">
    <source>
        <dbReference type="EMBL" id="KAJ0049576.1"/>
    </source>
</evidence>
<dbReference type="Proteomes" id="UP001163603">
    <property type="component" value="Chromosome 2"/>
</dbReference>
<reference evidence="2" key="1">
    <citation type="journal article" date="2023" name="G3 (Bethesda)">
        <title>Genome assembly and association tests identify interacting loci associated with vigor, precocity, and sex in interspecific pistachio rootstocks.</title>
        <authorList>
            <person name="Palmer W."/>
            <person name="Jacygrad E."/>
            <person name="Sagayaradj S."/>
            <person name="Cavanaugh K."/>
            <person name="Han R."/>
            <person name="Bertier L."/>
            <person name="Beede B."/>
            <person name="Kafkas S."/>
            <person name="Golino D."/>
            <person name="Preece J."/>
            <person name="Michelmore R."/>
        </authorList>
    </citation>
    <scope>NUCLEOTIDE SEQUENCE [LARGE SCALE GENOMIC DNA]</scope>
</reference>